<keyword evidence="2" id="KW-1185">Reference proteome</keyword>
<name>A0A5N6Z4Y4_9EURO</name>
<reference evidence="2" key="1">
    <citation type="submission" date="2019-04" db="EMBL/GenBank/DDBJ databases">
        <title>Friends and foes A comparative genomics studyof 23 Aspergillus species from section Flavi.</title>
        <authorList>
            <consortium name="DOE Joint Genome Institute"/>
            <person name="Kjaerbolling I."/>
            <person name="Vesth T."/>
            <person name="Frisvad J.C."/>
            <person name="Nybo J.L."/>
            <person name="Theobald S."/>
            <person name="Kildgaard S."/>
            <person name="Isbrandt T."/>
            <person name="Kuo A."/>
            <person name="Sato A."/>
            <person name="Lyhne E.K."/>
            <person name="Kogle M.E."/>
            <person name="Wiebenga A."/>
            <person name="Kun R.S."/>
            <person name="Lubbers R.J."/>
            <person name="Makela M.R."/>
            <person name="Barry K."/>
            <person name="Chovatia M."/>
            <person name="Clum A."/>
            <person name="Daum C."/>
            <person name="Haridas S."/>
            <person name="He G."/>
            <person name="LaButti K."/>
            <person name="Lipzen A."/>
            <person name="Mondo S."/>
            <person name="Riley R."/>
            <person name="Salamov A."/>
            <person name="Simmons B.A."/>
            <person name="Magnuson J.K."/>
            <person name="Henrissat B."/>
            <person name="Mortensen U.H."/>
            <person name="Larsen T.O."/>
            <person name="Devries R.P."/>
            <person name="Grigoriev I.V."/>
            <person name="Machida M."/>
            <person name="Baker S.E."/>
            <person name="Andersen M.R."/>
        </authorList>
    </citation>
    <scope>NUCLEOTIDE SEQUENCE [LARGE SCALE GENOMIC DNA]</scope>
    <source>
        <strain evidence="2">CBS 553.77</strain>
    </source>
</reference>
<accession>A0A5N6Z4Y4</accession>
<proteinExistence type="predicted"/>
<dbReference type="Proteomes" id="UP000327118">
    <property type="component" value="Unassembled WGS sequence"/>
</dbReference>
<dbReference type="AlphaFoldDB" id="A0A5N6Z4Y4"/>
<gene>
    <name evidence="1" type="ORF">BDV28DRAFT_120809</name>
</gene>
<sequence>MVGVPRSTGCRACLQRRVKVGAPRPFFEKKKKKILCQQVHQDELTTRTKNREFIQGLKITPLWLFGTKQCRTV</sequence>
<dbReference type="EMBL" id="ML739120">
    <property type="protein sequence ID" value="KAE8352731.1"/>
    <property type="molecule type" value="Genomic_DNA"/>
</dbReference>
<evidence type="ECO:0000313" key="2">
    <source>
        <dbReference type="Proteomes" id="UP000327118"/>
    </source>
</evidence>
<dbReference type="OrthoDB" id="3525185at2759"/>
<protein>
    <submittedName>
        <fullName evidence="1">Uncharacterized protein</fullName>
    </submittedName>
</protein>
<evidence type="ECO:0000313" key="1">
    <source>
        <dbReference type="EMBL" id="KAE8352731.1"/>
    </source>
</evidence>
<organism evidence="1 2">
    <name type="scientific">Aspergillus coremiiformis</name>
    <dbReference type="NCBI Taxonomy" id="138285"/>
    <lineage>
        <taxon>Eukaryota</taxon>
        <taxon>Fungi</taxon>
        <taxon>Dikarya</taxon>
        <taxon>Ascomycota</taxon>
        <taxon>Pezizomycotina</taxon>
        <taxon>Eurotiomycetes</taxon>
        <taxon>Eurotiomycetidae</taxon>
        <taxon>Eurotiales</taxon>
        <taxon>Aspergillaceae</taxon>
        <taxon>Aspergillus</taxon>
        <taxon>Aspergillus subgen. Circumdati</taxon>
    </lineage>
</organism>